<sequence>MGRMDVERVTGELYALRPSEFTAVRDAYVAEARRAKDKSAARAIAALRRPPLAVWAANLPARERPEEAARFLALGEALREAHRTLDGERLREAGRVGPRLRRASASRVRLRSGASV</sequence>
<evidence type="ECO:0000313" key="1">
    <source>
        <dbReference type="EMBL" id="GHI22635.1"/>
    </source>
</evidence>
<keyword evidence="2" id="KW-1185">Reference proteome</keyword>
<protein>
    <submittedName>
        <fullName evidence="1">Uncharacterized protein</fullName>
    </submittedName>
</protein>
<name>A0ABQ3PCB6_9ACTN</name>
<gene>
    <name evidence="1" type="ORF">Shyd_40060</name>
</gene>
<accession>A0ABQ3PCB6</accession>
<reference evidence="1" key="1">
    <citation type="submission" date="2024-05" db="EMBL/GenBank/DDBJ databases">
        <title>Whole genome shotgun sequence of Streptomyces hydrogenans NBRC 13475.</title>
        <authorList>
            <person name="Komaki H."/>
            <person name="Tamura T."/>
        </authorList>
    </citation>
    <scope>NUCLEOTIDE SEQUENCE</scope>
    <source>
        <strain evidence="1">NBRC 13475</strain>
    </source>
</reference>
<proteinExistence type="predicted"/>
<dbReference type="Proteomes" id="UP001052739">
    <property type="component" value="Unassembled WGS sequence"/>
</dbReference>
<dbReference type="EMBL" id="BNDW01000019">
    <property type="protein sequence ID" value="GHI22635.1"/>
    <property type="molecule type" value="Genomic_DNA"/>
</dbReference>
<organism evidence="1 2">
    <name type="scientific">Streptomyces hydrogenans</name>
    <dbReference type="NCBI Taxonomy" id="1873719"/>
    <lineage>
        <taxon>Bacteria</taxon>
        <taxon>Bacillati</taxon>
        <taxon>Actinomycetota</taxon>
        <taxon>Actinomycetes</taxon>
        <taxon>Kitasatosporales</taxon>
        <taxon>Streptomycetaceae</taxon>
        <taxon>Streptomyces</taxon>
    </lineage>
</organism>
<comment type="caution">
    <text evidence="1">The sequence shown here is derived from an EMBL/GenBank/DDBJ whole genome shotgun (WGS) entry which is preliminary data.</text>
</comment>
<evidence type="ECO:0000313" key="2">
    <source>
        <dbReference type="Proteomes" id="UP001052739"/>
    </source>
</evidence>